<evidence type="ECO:0000259" key="2">
    <source>
        <dbReference type="Pfam" id="PF03749"/>
    </source>
</evidence>
<dbReference type="Gene3D" id="2.40.50.580">
    <property type="match status" value="1"/>
</dbReference>
<dbReference type="NCBIfam" id="TIGR00230">
    <property type="entry name" value="sfsA"/>
    <property type="match status" value="1"/>
</dbReference>
<dbReference type="PANTHER" id="PTHR30545:SF2">
    <property type="entry name" value="SUGAR FERMENTATION STIMULATION PROTEIN A"/>
    <property type="match status" value="1"/>
</dbReference>
<dbReference type="HAMAP" id="MF_00095">
    <property type="entry name" value="SfsA"/>
    <property type="match status" value="1"/>
</dbReference>
<protein>
    <recommendedName>
        <fullName evidence="1">Sugar fermentation stimulation protein homolog</fullName>
    </recommendedName>
</protein>
<comment type="similarity">
    <text evidence="1">Belongs to the SfsA family.</text>
</comment>
<dbReference type="KEGG" id="dti:Desti_3625"/>
<accession>I4C9N0</accession>
<dbReference type="Gene3D" id="3.40.1350.60">
    <property type="match status" value="1"/>
</dbReference>
<dbReference type="EMBL" id="CP003360">
    <property type="protein sequence ID" value="AFM26271.1"/>
    <property type="molecule type" value="Genomic_DNA"/>
</dbReference>
<evidence type="ECO:0000259" key="3">
    <source>
        <dbReference type="Pfam" id="PF17746"/>
    </source>
</evidence>
<evidence type="ECO:0000313" key="5">
    <source>
        <dbReference type="Proteomes" id="UP000006055"/>
    </source>
</evidence>
<dbReference type="AlphaFoldDB" id="I4C9N0"/>
<proteinExistence type="inferred from homology"/>
<evidence type="ECO:0000313" key="4">
    <source>
        <dbReference type="EMBL" id="AFM26271.1"/>
    </source>
</evidence>
<dbReference type="CDD" id="cd22359">
    <property type="entry name" value="SfsA-like_bacterial"/>
    <property type="match status" value="1"/>
</dbReference>
<keyword evidence="5" id="KW-1185">Reference proteome</keyword>
<feature type="domain" description="SfsA N-terminal OB" evidence="3">
    <location>
        <begin position="48"/>
        <end position="115"/>
    </location>
</feature>
<reference evidence="5" key="1">
    <citation type="submission" date="2012-06" db="EMBL/GenBank/DDBJ databases">
        <title>Complete sequence of chromosome of Desulfomonile tiedjei DSM 6799.</title>
        <authorList>
            <person name="Lucas S."/>
            <person name="Copeland A."/>
            <person name="Lapidus A."/>
            <person name="Glavina del Rio T."/>
            <person name="Dalin E."/>
            <person name="Tice H."/>
            <person name="Bruce D."/>
            <person name="Goodwin L."/>
            <person name="Pitluck S."/>
            <person name="Peters L."/>
            <person name="Ovchinnikova G."/>
            <person name="Zeytun A."/>
            <person name="Lu M."/>
            <person name="Kyrpides N."/>
            <person name="Mavromatis K."/>
            <person name="Ivanova N."/>
            <person name="Brettin T."/>
            <person name="Detter J.C."/>
            <person name="Han C."/>
            <person name="Larimer F."/>
            <person name="Land M."/>
            <person name="Hauser L."/>
            <person name="Markowitz V."/>
            <person name="Cheng J.-F."/>
            <person name="Hugenholtz P."/>
            <person name="Woyke T."/>
            <person name="Wu D."/>
            <person name="Spring S."/>
            <person name="Schroeder M."/>
            <person name="Brambilla E."/>
            <person name="Klenk H.-P."/>
            <person name="Eisen J.A."/>
        </authorList>
    </citation>
    <scope>NUCLEOTIDE SEQUENCE [LARGE SCALE GENOMIC DNA]</scope>
    <source>
        <strain evidence="5">ATCC 49306 / DSM 6799 / DCB-1</strain>
    </source>
</reference>
<dbReference type="eggNOG" id="COG1489">
    <property type="taxonomic scope" value="Bacteria"/>
</dbReference>
<dbReference type="Proteomes" id="UP000006055">
    <property type="component" value="Chromosome"/>
</dbReference>
<sequence length="267" mass="29874">MPCLRAGTYSIQNSHFVRPLMKYFTISPANTPEHHGLPWPKLIKGTLIKRYKRFMADVLLSSSGEIVTAHCPNSGSMKTCCDPGRPVYISESSNPARRLRYTWELIEMPTSLVGVNTSVPNRLVKESVLNGVIPEFREYETVRAEVPCGSDSRLDLMLERLNNRCFIEIKNCTLIEGTTACFPDAITARGLKHLVMLQELVGSGDRAVIFFLVQRSDATEFKPADHIDPQYGRELRSAIANGVEVFCYDVTISLANIALNKRIPVVL</sequence>
<dbReference type="PATRIC" id="fig|706587.4.peg.4122"/>
<gene>
    <name evidence="1" type="primary">sfsA</name>
    <name evidence="4" type="ordered locus">Desti_3625</name>
</gene>
<dbReference type="Pfam" id="PF17746">
    <property type="entry name" value="SfsA_N"/>
    <property type="match status" value="1"/>
</dbReference>
<dbReference type="InterPro" id="IPR005224">
    <property type="entry name" value="SfsA"/>
</dbReference>
<dbReference type="Pfam" id="PF03749">
    <property type="entry name" value="SfsA"/>
    <property type="match status" value="1"/>
</dbReference>
<dbReference type="HOGENOM" id="CLU_052299_2_0_7"/>
<dbReference type="InterPro" id="IPR040452">
    <property type="entry name" value="SfsA_C"/>
</dbReference>
<feature type="domain" description="Sugar fermentation stimulation protein C-terminal" evidence="2">
    <location>
        <begin position="119"/>
        <end position="254"/>
    </location>
</feature>
<dbReference type="STRING" id="706587.Desti_3625"/>
<dbReference type="PANTHER" id="PTHR30545">
    <property type="entry name" value="SUGAR FERMENTATION STIMULATION PROTEIN A"/>
    <property type="match status" value="1"/>
</dbReference>
<name>I4C9N0_DESTA</name>
<dbReference type="InterPro" id="IPR041465">
    <property type="entry name" value="SfsA_N"/>
</dbReference>
<organism evidence="4 5">
    <name type="scientific">Desulfomonile tiedjei (strain ATCC 49306 / DSM 6799 / DCB-1)</name>
    <dbReference type="NCBI Taxonomy" id="706587"/>
    <lineage>
        <taxon>Bacteria</taxon>
        <taxon>Pseudomonadati</taxon>
        <taxon>Thermodesulfobacteriota</taxon>
        <taxon>Desulfomonilia</taxon>
        <taxon>Desulfomonilales</taxon>
        <taxon>Desulfomonilaceae</taxon>
        <taxon>Desulfomonile</taxon>
    </lineage>
</organism>
<dbReference type="GO" id="GO:0003677">
    <property type="term" value="F:DNA binding"/>
    <property type="evidence" value="ECO:0007669"/>
    <property type="project" value="InterPro"/>
</dbReference>
<evidence type="ECO:0000256" key="1">
    <source>
        <dbReference type="HAMAP-Rule" id="MF_00095"/>
    </source>
</evidence>